<organism evidence="1 2">
    <name type="scientific">Lepagella muris</name>
    <dbReference type="NCBI Taxonomy" id="3032870"/>
    <lineage>
        <taxon>Bacteria</taxon>
        <taxon>Pseudomonadati</taxon>
        <taxon>Bacteroidota</taxon>
        <taxon>Bacteroidia</taxon>
        <taxon>Bacteroidales</taxon>
        <taxon>Muribaculaceae</taxon>
        <taxon>Lepagella</taxon>
    </lineage>
</organism>
<reference evidence="1" key="1">
    <citation type="submission" date="2019-04" db="EMBL/GenBank/DDBJ databases">
        <title>Microbes associate with the intestines of laboratory mice.</title>
        <authorList>
            <person name="Navarre W."/>
            <person name="Wong E."/>
            <person name="Huang K."/>
            <person name="Tropini C."/>
            <person name="Ng K."/>
            <person name="Yu B."/>
        </authorList>
    </citation>
    <scope>NUCLEOTIDE SEQUENCE</scope>
    <source>
        <strain evidence="1">NM04_E33</strain>
    </source>
</reference>
<protein>
    <submittedName>
        <fullName evidence="1">Glycoside hydrolase family 97 protein</fullName>
    </submittedName>
</protein>
<dbReference type="EMBL" id="SRYB01000007">
    <property type="protein sequence ID" value="TGY79284.1"/>
    <property type="molecule type" value="Genomic_DNA"/>
</dbReference>
<evidence type="ECO:0000313" key="1">
    <source>
        <dbReference type="EMBL" id="TGY79284.1"/>
    </source>
</evidence>
<accession>A0AC61RM67</accession>
<comment type="caution">
    <text evidence="1">The sequence shown here is derived from an EMBL/GenBank/DDBJ whole genome shotgun (WGS) entry which is preliminary data.</text>
</comment>
<dbReference type="Proteomes" id="UP000306319">
    <property type="component" value="Unassembled WGS sequence"/>
</dbReference>
<proteinExistence type="predicted"/>
<name>A0AC61RM67_9BACT</name>
<keyword evidence="2" id="KW-1185">Reference proteome</keyword>
<keyword evidence="1" id="KW-0378">Hydrolase</keyword>
<gene>
    <name evidence="1" type="ORF">E5331_06305</name>
</gene>
<evidence type="ECO:0000313" key="2">
    <source>
        <dbReference type="Proteomes" id="UP000306319"/>
    </source>
</evidence>
<sequence length="661" mass="73887">MKQELIITSAIAALLATSAVSATAKNATLLSPSGNISVAVEDAPDGNLTFSISANGEKLLLPSQIAMDFEGGKKARKIKSTSIKKDIKESFDAPFYRNPHFTTQCNELTVRLTDGNSVTFRAYDDGVAYRFSTDGKTGNVVTDEKALYNVAGNPTIYLPHSTNEKAPEAMAFQNFYTVTPISSASPLLAFLPTTLDYGDGLKMTILESDLESYPGMFVEADSTSRSLKGVFAKYPSSTDFYPWRKQEYVTGRENYIAKISGKRNFPWRIFAVTTDDRQMPVNNLVYALASPSRVADTSWIKPGMAAWEWWNDWGLRGVPFKAGINNETYRYFIDFAADNGIEYVVLDEGWYVPKSGDMLTTIPEIDLPALVKYADKKGVGLWLWTVFNVLDTQLEEACKKYSDLGIKGFKVDFLDRDDQTAVDMTYRIADATARHNLMLDLHGFYKPTGLNRTYPNVVNFESVFGMEEMKWSPTSVDMPEYDVTFPYIRMMCGPVDFTPGAMRNASKKDWKAVYYNPESQGTRAHQVANYIVQDSPFTMLADSPSNYLDNQECTDFITAIPTVFDETSIMDGKMGEYIVTLRKKDNSWFIGGQTDWNPRDYTVDFAFLPSGKDFKVTILKDGVNATKQAQDYELETLTVNSGTKKTIHMAPGGGFAIRLIP</sequence>